<dbReference type="InParanoid" id="A0A061FGZ3"/>
<keyword evidence="2" id="KW-1185">Reference proteome</keyword>
<sequence length="104" mass="12239">MMFLRNFHKKNIKEKDDKLTSLELGKAIEGSFEDSFLHLHDTRFFFCHNQNFPRHKTYSAVGLAERAALAFDCSDQSVTESKTRRQTRVEPCLVDHRRTDTYQV</sequence>
<dbReference type="Proteomes" id="UP000026915">
    <property type="component" value="Chromosome 7"/>
</dbReference>
<dbReference type="Gramene" id="EOY13704">
    <property type="protein sequence ID" value="EOY13704"/>
    <property type="gene ID" value="TCM_032342"/>
</dbReference>
<protein>
    <submittedName>
        <fullName evidence="1">Uncharacterized protein</fullName>
    </submittedName>
</protein>
<accession>A0A061FGZ3</accession>
<reference evidence="1 2" key="1">
    <citation type="journal article" date="2013" name="Genome Biol.">
        <title>The genome sequence of the most widely cultivated cacao type and its use to identify candidate genes regulating pod color.</title>
        <authorList>
            <person name="Motamayor J.C."/>
            <person name="Mockaitis K."/>
            <person name="Schmutz J."/>
            <person name="Haiminen N."/>
            <person name="Iii D.L."/>
            <person name="Cornejo O."/>
            <person name="Findley S.D."/>
            <person name="Zheng P."/>
            <person name="Utro F."/>
            <person name="Royaert S."/>
            <person name="Saski C."/>
            <person name="Jenkins J."/>
            <person name="Podicheti R."/>
            <person name="Zhao M."/>
            <person name="Scheffler B.E."/>
            <person name="Stack J.C."/>
            <person name="Feltus F.A."/>
            <person name="Mustiga G.M."/>
            <person name="Amores F."/>
            <person name="Phillips W."/>
            <person name="Marelli J.P."/>
            <person name="May G.D."/>
            <person name="Shapiro H."/>
            <person name="Ma J."/>
            <person name="Bustamante C.D."/>
            <person name="Schnell R.J."/>
            <person name="Main D."/>
            <person name="Gilbert D."/>
            <person name="Parida L."/>
            <person name="Kuhn D.N."/>
        </authorList>
    </citation>
    <scope>NUCLEOTIDE SEQUENCE [LARGE SCALE GENOMIC DNA]</scope>
    <source>
        <strain evidence="2">cv. Matina 1-6</strain>
    </source>
</reference>
<gene>
    <name evidence="1" type="ORF">TCM_032342</name>
</gene>
<proteinExistence type="predicted"/>
<dbReference type="EMBL" id="CM001885">
    <property type="protein sequence ID" value="EOY13704.1"/>
    <property type="molecule type" value="Genomic_DNA"/>
</dbReference>
<dbReference type="HOGENOM" id="CLU_2255089_0_0_1"/>
<dbReference type="AlphaFoldDB" id="A0A061FGZ3"/>
<evidence type="ECO:0000313" key="1">
    <source>
        <dbReference type="EMBL" id="EOY13704.1"/>
    </source>
</evidence>
<organism evidence="1 2">
    <name type="scientific">Theobroma cacao</name>
    <name type="common">Cacao</name>
    <name type="synonym">Cocoa</name>
    <dbReference type="NCBI Taxonomy" id="3641"/>
    <lineage>
        <taxon>Eukaryota</taxon>
        <taxon>Viridiplantae</taxon>
        <taxon>Streptophyta</taxon>
        <taxon>Embryophyta</taxon>
        <taxon>Tracheophyta</taxon>
        <taxon>Spermatophyta</taxon>
        <taxon>Magnoliopsida</taxon>
        <taxon>eudicotyledons</taxon>
        <taxon>Gunneridae</taxon>
        <taxon>Pentapetalae</taxon>
        <taxon>rosids</taxon>
        <taxon>malvids</taxon>
        <taxon>Malvales</taxon>
        <taxon>Malvaceae</taxon>
        <taxon>Byttnerioideae</taxon>
        <taxon>Theobroma</taxon>
    </lineage>
</organism>
<name>A0A061FGZ3_THECC</name>
<evidence type="ECO:0000313" key="2">
    <source>
        <dbReference type="Proteomes" id="UP000026915"/>
    </source>
</evidence>